<keyword evidence="2" id="KW-0328">Glycosyltransferase</keyword>
<dbReference type="GO" id="GO:0005886">
    <property type="term" value="C:plasma membrane"/>
    <property type="evidence" value="ECO:0007669"/>
    <property type="project" value="TreeGrafter"/>
</dbReference>
<keyword evidence="5" id="KW-0448">Lipopolysaccharide biosynthesis</keyword>
<feature type="compositionally biased region" description="Basic and acidic residues" evidence="8">
    <location>
        <begin position="387"/>
        <end position="406"/>
    </location>
</feature>
<dbReference type="STRING" id="391625.PPSIR1_18422"/>
<dbReference type="CDD" id="cd04187">
    <property type="entry name" value="DPM1_like_bac"/>
    <property type="match status" value="1"/>
</dbReference>
<evidence type="ECO:0000313" key="12">
    <source>
        <dbReference type="Proteomes" id="UP000005801"/>
    </source>
</evidence>
<reference evidence="11 12" key="1">
    <citation type="submission" date="2007-06" db="EMBL/GenBank/DDBJ databases">
        <authorList>
            <person name="Shimkets L."/>
            <person name="Ferriera S."/>
            <person name="Johnson J."/>
            <person name="Kravitz S."/>
            <person name="Beeson K."/>
            <person name="Sutton G."/>
            <person name="Rogers Y.-H."/>
            <person name="Friedman R."/>
            <person name="Frazier M."/>
            <person name="Venter J.C."/>
        </authorList>
    </citation>
    <scope>NUCLEOTIDE SEQUENCE [LARGE SCALE GENOMIC DNA]</scope>
    <source>
        <strain evidence="11 12">SIR-1</strain>
    </source>
</reference>
<organism evidence="11 12">
    <name type="scientific">Plesiocystis pacifica SIR-1</name>
    <dbReference type="NCBI Taxonomy" id="391625"/>
    <lineage>
        <taxon>Bacteria</taxon>
        <taxon>Pseudomonadati</taxon>
        <taxon>Myxococcota</taxon>
        <taxon>Polyangia</taxon>
        <taxon>Nannocystales</taxon>
        <taxon>Nannocystaceae</taxon>
        <taxon>Plesiocystis</taxon>
    </lineage>
</organism>
<evidence type="ECO:0000256" key="1">
    <source>
        <dbReference type="ARBA" id="ARBA00022475"/>
    </source>
</evidence>
<gene>
    <name evidence="11" type="ORF">PPSIR1_18422</name>
</gene>
<dbReference type="InterPro" id="IPR029044">
    <property type="entry name" value="Nucleotide-diphossugar_trans"/>
</dbReference>
<feature type="transmembrane region" description="Helical" evidence="9">
    <location>
        <begin position="247"/>
        <end position="270"/>
    </location>
</feature>
<dbReference type="InterPro" id="IPR001173">
    <property type="entry name" value="Glyco_trans_2-like"/>
</dbReference>
<proteinExistence type="predicted"/>
<comment type="caution">
    <text evidence="11">The sequence shown here is derived from an EMBL/GenBank/DDBJ whole genome shotgun (WGS) entry which is preliminary data.</text>
</comment>
<dbReference type="Pfam" id="PF00535">
    <property type="entry name" value="Glycos_transf_2"/>
    <property type="match status" value="1"/>
</dbReference>
<feature type="domain" description="Glycosyltransferase 2-like" evidence="10">
    <location>
        <begin position="19"/>
        <end position="161"/>
    </location>
</feature>
<dbReference type="GO" id="GO:0099621">
    <property type="term" value="F:undecaprenyl-phosphate 4-deoxy-4-formamido-L-arabinose transferase activity"/>
    <property type="evidence" value="ECO:0007669"/>
    <property type="project" value="TreeGrafter"/>
</dbReference>
<dbReference type="InterPro" id="IPR050256">
    <property type="entry name" value="Glycosyltransferase_2"/>
</dbReference>
<evidence type="ECO:0000256" key="5">
    <source>
        <dbReference type="ARBA" id="ARBA00022985"/>
    </source>
</evidence>
<sequence length="406" mass="44243">MSATQQRRHAPRDGRPGLSIVIPVFDEVESLEELYQGITAACDRVGRGHELIFVNDGSRDGSDRKLDELAGRDHRVHVIHFRRNFGKSPALAAAFERVIGDIVFTLDADLQDDPAMIPDFVERIDAGADLVSGWKKRRHDPFGKTFPSKVFNWMVRKLSGIPLRDFNCGFKAYRIECIRELSVYGGFHRFMPVLAGANGFRIEQIVVNHRARKHGVSKFGVKRFFDGILDLMTVLLVTKYRTRPLHFFGLPGSALAATGVGLLVYLTVLWSLDQPIGTRPLLTLGVLLTITGLQFLCFGLLGELLVRTTVTSREIYSAMSPAERARKIAAADGKPLPGSAPAPAADPAPEREAAEAPAPDPDSVTTSEDGPTVDPSAVTRADNPLLSKDDAGASHSGARDGAQEPS</sequence>
<keyword evidence="7 9" id="KW-0472">Membrane</keyword>
<evidence type="ECO:0000259" key="10">
    <source>
        <dbReference type="Pfam" id="PF00535"/>
    </source>
</evidence>
<dbReference type="Proteomes" id="UP000005801">
    <property type="component" value="Unassembled WGS sequence"/>
</dbReference>
<dbReference type="OrthoDB" id="9802649at2"/>
<keyword evidence="3 11" id="KW-0808">Transferase</keyword>
<evidence type="ECO:0000256" key="8">
    <source>
        <dbReference type="SAM" id="MobiDB-lite"/>
    </source>
</evidence>
<keyword evidence="1" id="KW-1003">Cell membrane</keyword>
<dbReference type="SUPFAM" id="SSF53448">
    <property type="entry name" value="Nucleotide-diphospho-sugar transferases"/>
    <property type="match status" value="1"/>
</dbReference>
<keyword evidence="12" id="KW-1185">Reference proteome</keyword>
<keyword evidence="6 9" id="KW-1133">Transmembrane helix</keyword>
<protein>
    <submittedName>
        <fullName evidence="11">Glycosyl transferase, group 2 family protein</fullName>
    </submittedName>
</protein>
<evidence type="ECO:0000256" key="4">
    <source>
        <dbReference type="ARBA" id="ARBA00022692"/>
    </source>
</evidence>
<accession>A6GKL9</accession>
<dbReference type="AlphaFoldDB" id="A6GKL9"/>
<dbReference type="PANTHER" id="PTHR48090">
    <property type="entry name" value="UNDECAPRENYL-PHOSPHATE 4-DEOXY-4-FORMAMIDO-L-ARABINOSE TRANSFERASE-RELATED"/>
    <property type="match status" value="1"/>
</dbReference>
<evidence type="ECO:0000256" key="7">
    <source>
        <dbReference type="ARBA" id="ARBA00023136"/>
    </source>
</evidence>
<name>A6GKL9_9BACT</name>
<dbReference type="Gene3D" id="3.90.550.10">
    <property type="entry name" value="Spore Coat Polysaccharide Biosynthesis Protein SpsA, Chain A"/>
    <property type="match status" value="1"/>
</dbReference>
<feature type="region of interest" description="Disordered" evidence="8">
    <location>
        <begin position="332"/>
        <end position="406"/>
    </location>
</feature>
<dbReference type="GO" id="GO:0009103">
    <property type="term" value="P:lipopolysaccharide biosynthetic process"/>
    <property type="evidence" value="ECO:0007669"/>
    <property type="project" value="UniProtKB-KW"/>
</dbReference>
<evidence type="ECO:0000256" key="9">
    <source>
        <dbReference type="SAM" id="Phobius"/>
    </source>
</evidence>
<evidence type="ECO:0000256" key="6">
    <source>
        <dbReference type="ARBA" id="ARBA00022989"/>
    </source>
</evidence>
<evidence type="ECO:0000313" key="11">
    <source>
        <dbReference type="EMBL" id="EDM73585.1"/>
    </source>
</evidence>
<keyword evidence="4 9" id="KW-0812">Transmembrane</keyword>
<dbReference type="EMBL" id="ABCS01000207">
    <property type="protein sequence ID" value="EDM73585.1"/>
    <property type="molecule type" value="Genomic_DNA"/>
</dbReference>
<evidence type="ECO:0000256" key="2">
    <source>
        <dbReference type="ARBA" id="ARBA00022676"/>
    </source>
</evidence>
<feature type="transmembrane region" description="Helical" evidence="9">
    <location>
        <begin position="282"/>
        <end position="306"/>
    </location>
</feature>
<dbReference type="eggNOG" id="COG0463">
    <property type="taxonomic scope" value="Bacteria"/>
</dbReference>
<dbReference type="PANTHER" id="PTHR48090:SF3">
    <property type="entry name" value="UNDECAPRENYL-PHOSPHATE 4-DEOXY-4-FORMAMIDO-L-ARABINOSE TRANSFERASE"/>
    <property type="match status" value="1"/>
</dbReference>
<dbReference type="RefSeq" id="WP_006977255.1">
    <property type="nucleotide sequence ID" value="NZ_ABCS01000207.1"/>
</dbReference>
<evidence type="ECO:0000256" key="3">
    <source>
        <dbReference type="ARBA" id="ARBA00022679"/>
    </source>
</evidence>